<feature type="transmembrane region" description="Helical" evidence="9">
    <location>
        <begin position="171"/>
        <end position="189"/>
    </location>
</feature>
<feature type="transmembrane region" description="Helical" evidence="9">
    <location>
        <begin position="443"/>
        <end position="465"/>
    </location>
</feature>
<evidence type="ECO:0000313" key="12">
    <source>
        <dbReference type="RefSeq" id="XP_015597133.1"/>
    </source>
</evidence>
<keyword evidence="11" id="KW-1185">Reference proteome</keyword>
<feature type="transmembrane region" description="Helical" evidence="9">
    <location>
        <begin position="315"/>
        <end position="337"/>
    </location>
</feature>
<proteinExistence type="inferred from homology"/>
<dbReference type="Proteomes" id="UP000694920">
    <property type="component" value="Unplaced"/>
</dbReference>
<feature type="transmembrane region" description="Helical" evidence="9">
    <location>
        <begin position="414"/>
        <end position="431"/>
    </location>
</feature>
<dbReference type="CDD" id="cd17358">
    <property type="entry name" value="MFS_GLUT6_8_Class3_like"/>
    <property type="match status" value="1"/>
</dbReference>
<dbReference type="NCBIfam" id="TIGR00879">
    <property type="entry name" value="SP"/>
    <property type="match status" value="1"/>
</dbReference>
<protein>
    <submittedName>
        <fullName evidence="12">Facilitated trehalose transporter Tret1</fullName>
    </submittedName>
</protein>
<evidence type="ECO:0000313" key="11">
    <source>
        <dbReference type="Proteomes" id="UP000694920"/>
    </source>
</evidence>
<dbReference type="PRINTS" id="PR00171">
    <property type="entry name" value="SUGRTRNSPORT"/>
</dbReference>
<comment type="similarity">
    <text evidence="7">Belongs to the major facilitator superfamily. Sugar transporter (TC 2.A.1.1) family. Trehalose transporter subfamily.</text>
</comment>
<evidence type="ECO:0000259" key="10">
    <source>
        <dbReference type="PROSITE" id="PS50850"/>
    </source>
</evidence>
<keyword evidence="2" id="KW-1003">Cell membrane</keyword>
<evidence type="ECO:0000256" key="4">
    <source>
        <dbReference type="ARBA" id="ARBA00022989"/>
    </source>
</evidence>
<keyword evidence="6" id="KW-0325">Glycoprotein</keyword>
<dbReference type="GO" id="GO:0005886">
    <property type="term" value="C:plasma membrane"/>
    <property type="evidence" value="ECO:0007669"/>
    <property type="project" value="UniProtKB-SubCell"/>
</dbReference>
<accession>A0AAJ7BYM0</accession>
<feature type="transmembrane region" description="Helical" evidence="9">
    <location>
        <begin position="85"/>
        <end position="105"/>
    </location>
</feature>
<dbReference type="AlphaFoldDB" id="A0AAJ7BYM0"/>
<gene>
    <name evidence="12" type="primary">LOC107268654</name>
</gene>
<evidence type="ECO:0000256" key="1">
    <source>
        <dbReference type="ARBA" id="ARBA00004651"/>
    </source>
</evidence>
<feature type="transmembrane region" description="Helical" evidence="9">
    <location>
        <begin position="376"/>
        <end position="402"/>
    </location>
</feature>
<feature type="transmembrane region" description="Helical" evidence="9">
    <location>
        <begin position="117"/>
        <end position="136"/>
    </location>
</feature>
<dbReference type="PANTHER" id="PTHR48021:SF86">
    <property type="entry name" value="FACILITATED TREHALOSE TRANSPORTER TRET1-1-LIKE PROTEIN"/>
    <property type="match status" value="1"/>
</dbReference>
<dbReference type="PROSITE" id="PS50850">
    <property type="entry name" value="MFS"/>
    <property type="match status" value="1"/>
</dbReference>
<evidence type="ECO:0000256" key="9">
    <source>
        <dbReference type="SAM" id="Phobius"/>
    </source>
</evidence>
<dbReference type="GeneID" id="107268654"/>
<dbReference type="Pfam" id="PF00083">
    <property type="entry name" value="Sugar_tr"/>
    <property type="match status" value="1"/>
</dbReference>
<dbReference type="InterPro" id="IPR005828">
    <property type="entry name" value="MFS_sugar_transport-like"/>
</dbReference>
<evidence type="ECO:0000256" key="8">
    <source>
        <dbReference type="RuleBase" id="RU003346"/>
    </source>
</evidence>
<dbReference type="InterPro" id="IPR005829">
    <property type="entry name" value="Sugar_transporter_CS"/>
</dbReference>
<feature type="domain" description="Major facilitator superfamily (MFS) profile" evidence="10">
    <location>
        <begin position="24"/>
        <end position="469"/>
    </location>
</feature>
<dbReference type="InterPro" id="IPR050549">
    <property type="entry name" value="MFS_Trehalose_Transporter"/>
</dbReference>
<dbReference type="RefSeq" id="XP_015597133.1">
    <property type="nucleotide sequence ID" value="XM_015741647.2"/>
</dbReference>
<keyword evidence="4 9" id="KW-1133">Transmembrane helix</keyword>
<name>A0AAJ7BYM0_CEPCN</name>
<dbReference type="InterPro" id="IPR003663">
    <property type="entry name" value="Sugar/inositol_transpt"/>
</dbReference>
<feature type="transmembrane region" description="Helical" evidence="9">
    <location>
        <begin position="195"/>
        <end position="216"/>
    </location>
</feature>
<evidence type="ECO:0000256" key="5">
    <source>
        <dbReference type="ARBA" id="ARBA00023136"/>
    </source>
</evidence>
<dbReference type="GO" id="GO:0051119">
    <property type="term" value="F:sugar transmembrane transporter activity"/>
    <property type="evidence" value="ECO:0007669"/>
    <property type="project" value="InterPro"/>
</dbReference>
<dbReference type="InterPro" id="IPR044775">
    <property type="entry name" value="MFS_ERD6/Tret1-like"/>
</dbReference>
<dbReference type="Gene3D" id="1.20.1250.20">
    <property type="entry name" value="MFS general substrate transporter like domains"/>
    <property type="match status" value="1"/>
</dbReference>
<dbReference type="FunFam" id="1.20.1250.20:FF:000055">
    <property type="entry name" value="Facilitated trehalose transporter Tret1-2 homolog"/>
    <property type="match status" value="1"/>
</dbReference>
<organism evidence="11 12">
    <name type="scientific">Cephus cinctus</name>
    <name type="common">Wheat stem sawfly</name>
    <dbReference type="NCBI Taxonomy" id="211228"/>
    <lineage>
        <taxon>Eukaryota</taxon>
        <taxon>Metazoa</taxon>
        <taxon>Ecdysozoa</taxon>
        <taxon>Arthropoda</taxon>
        <taxon>Hexapoda</taxon>
        <taxon>Insecta</taxon>
        <taxon>Pterygota</taxon>
        <taxon>Neoptera</taxon>
        <taxon>Endopterygota</taxon>
        <taxon>Hymenoptera</taxon>
        <taxon>Cephoidea</taxon>
        <taxon>Cephidae</taxon>
        <taxon>Cephus</taxon>
    </lineage>
</organism>
<comment type="subcellular location">
    <subcellularLocation>
        <location evidence="1">Cell membrane</location>
        <topology evidence="1">Multi-pass membrane protein</topology>
    </subcellularLocation>
</comment>
<feature type="transmembrane region" description="Helical" evidence="9">
    <location>
        <begin position="344"/>
        <end position="364"/>
    </location>
</feature>
<evidence type="ECO:0000256" key="6">
    <source>
        <dbReference type="ARBA" id="ARBA00023180"/>
    </source>
</evidence>
<evidence type="ECO:0000256" key="3">
    <source>
        <dbReference type="ARBA" id="ARBA00022692"/>
    </source>
</evidence>
<keyword evidence="3 9" id="KW-0812">Transmembrane</keyword>
<feature type="transmembrane region" description="Helical" evidence="9">
    <location>
        <begin position="279"/>
        <end position="303"/>
    </location>
</feature>
<evidence type="ECO:0000256" key="7">
    <source>
        <dbReference type="ARBA" id="ARBA00024348"/>
    </source>
</evidence>
<sequence>MEAVGMMRQSGPQQESRKLWQYLATCSACLMAFAVGTALAWTSPVLPQFAPTNSTSNTTLNTTSNTASNATSDSRLIISEEEGSWISSLLAIGAIIGAIPAGSLADKLGRKKGILSLSVPFFVSWIMIILASSVWLFYVARLIVGIAVGAACVVVPTYVSEIAETSSRGTLGSLFQLFITIGIVLTFVIGSVVSYIGLSIACAMVEVLLVATFIWMPESPTWFVAQGRKADAVKSLEVLRGDSYDISEELASIQKAAEEQASRKSSPFAVIKTRGSRRALISSLGTMAFQQLSGINAVIFYTVNIFKAAGSTMEPSLAAIAVASVQMVMSGVAAVIIDKAGKKPLLIFSSAVTACCLIAIAFYFKLLEGNSDVSKLGWLPLTSLVIFMMAFSVGLGPIPWMLTGELFTVETKPIASSLAVMTNWGLVFLVTKTFPTMKTQFGSAITFSIFAIIMGISAVFSFFIVPETKGKTLEAIQHKLHRKRRRNIA</sequence>
<dbReference type="InterPro" id="IPR036259">
    <property type="entry name" value="MFS_trans_sf"/>
</dbReference>
<keyword evidence="8" id="KW-0813">Transport</keyword>
<reference evidence="12" key="1">
    <citation type="submission" date="2025-08" db="UniProtKB">
        <authorList>
            <consortium name="RefSeq"/>
        </authorList>
    </citation>
    <scope>IDENTIFICATION</scope>
</reference>
<dbReference type="PROSITE" id="PS00217">
    <property type="entry name" value="SUGAR_TRANSPORT_2"/>
    <property type="match status" value="1"/>
</dbReference>
<dbReference type="InterPro" id="IPR020846">
    <property type="entry name" value="MFS_dom"/>
</dbReference>
<feature type="transmembrane region" description="Helical" evidence="9">
    <location>
        <begin position="20"/>
        <end position="41"/>
    </location>
</feature>
<dbReference type="SUPFAM" id="SSF103473">
    <property type="entry name" value="MFS general substrate transporter"/>
    <property type="match status" value="1"/>
</dbReference>
<feature type="transmembrane region" description="Helical" evidence="9">
    <location>
        <begin position="142"/>
        <end position="159"/>
    </location>
</feature>
<keyword evidence="5 9" id="KW-0472">Membrane</keyword>
<dbReference type="KEGG" id="ccin:107268654"/>
<dbReference type="PANTHER" id="PTHR48021">
    <property type="match status" value="1"/>
</dbReference>
<evidence type="ECO:0000256" key="2">
    <source>
        <dbReference type="ARBA" id="ARBA00022475"/>
    </source>
</evidence>